<comment type="caution">
    <text evidence="2">The sequence shown here is derived from an EMBL/GenBank/DDBJ whole genome shotgun (WGS) entry which is preliminary data.</text>
</comment>
<dbReference type="AlphaFoldDB" id="A0A430UK58"/>
<proteinExistence type="predicted"/>
<gene>
    <name evidence="2" type="ORF">CSW30_14975</name>
</gene>
<evidence type="ECO:0000256" key="1">
    <source>
        <dbReference type="SAM" id="Phobius"/>
    </source>
</evidence>
<feature type="transmembrane region" description="Helical" evidence="1">
    <location>
        <begin position="15"/>
        <end position="33"/>
    </location>
</feature>
<feature type="transmembrane region" description="Helical" evidence="1">
    <location>
        <begin position="81"/>
        <end position="102"/>
    </location>
</feature>
<evidence type="ECO:0000313" key="2">
    <source>
        <dbReference type="EMBL" id="RTI03619.1"/>
    </source>
</evidence>
<organism evidence="2 3">
    <name type="scientific">Thermus scotoductus</name>
    <dbReference type="NCBI Taxonomy" id="37636"/>
    <lineage>
        <taxon>Bacteria</taxon>
        <taxon>Thermotogati</taxon>
        <taxon>Deinococcota</taxon>
        <taxon>Deinococci</taxon>
        <taxon>Thermales</taxon>
        <taxon>Thermaceae</taxon>
        <taxon>Thermus</taxon>
    </lineage>
</organism>
<name>A0A430UK58_THESC</name>
<keyword evidence="1" id="KW-1133">Transmembrane helix</keyword>
<keyword evidence="1" id="KW-0812">Transmembrane</keyword>
<dbReference type="Proteomes" id="UP000287173">
    <property type="component" value="Unassembled WGS sequence"/>
</dbReference>
<sequence length="106" mass="11060">MWVVLQEAPYSPPPFWGVIHGLSGSAALVLLASSQMPSPLWAFLYVLVFGAGALLGMFLMSLAVGAPFVLVAGRVRYLQRLASVGVALGSLAAASAIVWDFLRGAA</sequence>
<feature type="transmembrane region" description="Helical" evidence="1">
    <location>
        <begin position="40"/>
        <end position="69"/>
    </location>
</feature>
<protein>
    <recommendedName>
        <fullName evidence="4">Urease accessory protein UreH-like transmembrane domain-containing protein</fullName>
    </recommendedName>
</protein>
<dbReference type="EMBL" id="PEMG01000484">
    <property type="protein sequence ID" value="RTI03619.1"/>
    <property type="molecule type" value="Genomic_DNA"/>
</dbReference>
<evidence type="ECO:0000313" key="3">
    <source>
        <dbReference type="Proteomes" id="UP000287173"/>
    </source>
</evidence>
<accession>A0A430UK58</accession>
<keyword evidence="1" id="KW-0472">Membrane</keyword>
<reference evidence="2 3" key="1">
    <citation type="journal article" date="2019" name="Extremophiles">
        <title>Biogeography of thermophiles and predominance of Thermus scotoductus in domestic water heaters.</title>
        <authorList>
            <person name="Wilpiszeski R.L."/>
            <person name="Zhang Z."/>
            <person name="House C.H."/>
        </authorList>
    </citation>
    <scope>NUCLEOTIDE SEQUENCE [LARGE SCALE GENOMIC DNA]</scope>
    <source>
        <strain evidence="2 3">17_S17</strain>
    </source>
</reference>
<evidence type="ECO:0008006" key="4">
    <source>
        <dbReference type="Google" id="ProtNLM"/>
    </source>
</evidence>